<accession>D1PIA4</accession>
<dbReference type="HOGENOM" id="CLU_3297504_0_0_9"/>
<evidence type="ECO:0000313" key="2">
    <source>
        <dbReference type="Proteomes" id="UP000003438"/>
    </source>
</evidence>
<evidence type="ECO:0000313" key="1">
    <source>
        <dbReference type="EMBL" id="EFB77572.1"/>
    </source>
</evidence>
<organism evidence="1 2">
    <name type="scientific">Subdoligranulum variabile DSM 15176</name>
    <dbReference type="NCBI Taxonomy" id="411471"/>
    <lineage>
        <taxon>Bacteria</taxon>
        <taxon>Bacillati</taxon>
        <taxon>Bacillota</taxon>
        <taxon>Clostridia</taxon>
        <taxon>Eubacteriales</taxon>
        <taxon>Oscillospiraceae</taxon>
        <taxon>Subdoligranulum</taxon>
    </lineage>
</organism>
<dbReference type="EMBL" id="ACBY02000009">
    <property type="protein sequence ID" value="EFB77572.1"/>
    <property type="molecule type" value="Genomic_DNA"/>
</dbReference>
<dbReference type="AlphaFoldDB" id="D1PIA4"/>
<keyword evidence="2" id="KW-1185">Reference proteome</keyword>
<dbReference type="STRING" id="411471.SUBVAR_04069"/>
<dbReference type="Proteomes" id="UP000003438">
    <property type="component" value="Unassembled WGS sequence"/>
</dbReference>
<reference evidence="1" key="1">
    <citation type="submission" date="2009-12" db="EMBL/GenBank/DDBJ databases">
        <authorList>
            <person name="Weinstock G."/>
            <person name="Sodergren E."/>
            <person name="Clifton S."/>
            <person name="Fulton L."/>
            <person name="Fulton B."/>
            <person name="Courtney L."/>
            <person name="Fronick C."/>
            <person name="Harrison M."/>
            <person name="Strong C."/>
            <person name="Farmer C."/>
            <person name="Delahaunty K."/>
            <person name="Markovic C."/>
            <person name="Hall O."/>
            <person name="Minx P."/>
            <person name="Tomlinson C."/>
            <person name="Mitreva M."/>
            <person name="Nelson J."/>
            <person name="Hou S."/>
            <person name="Wollam A."/>
            <person name="Pepin K.H."/>
            <person name="Johnson M."/>
            <person name="Bhonagiri V."/>
            <person name="Nash W.E."/>
            <person name="Warren W."/>
            <person name="Chinwalla A."/>
            <person name="Mardis E.R."/>
            <person name="Wilson R.K."/>
        </authorList>
    </citation>
    <scope>NUCLEOTIDE SEQUENCE [LARGE SCALE GENOMIC DNA]</scope>
    <source>
        <strain evidence="1">DSM 15176</strain>
    </source>
</reference>
<name>D1PIA4_9FIRM</name>
<comment type="caution">
    <text evidence="1">The sequence shown here is derived from an EMBL/GenBank/DDBJ whole genome shotgun (WGS) entry which is preliminary data.</text>
</comment>
<protein>
    <submittedName>
        <fullName evidence="1">Uncharacterized protein</fullName>
    </submittedName>
</protein>
<proteinExistence type="predicted"/>
<gene>
    <name evidence="1" type="ORF">SUBVAR_04069</name>
</gene>
<sequence>MFVFQYTIESSFCHYRKKGAVKKSSQKLTRQLPTAILEKL</sequence>